<feature type="transmembrane region" description="Helical" evidence="1">
    <location>
        <begin position="92"/>
        <end position="115"/>
    </location>
</feature>
<dbReference type="PANTHER" id="PTHR36435:SF1">
    <property type="entry name" value="CAAX AMINO TERMINAL PROTEASE FAMILY PROTEIN"/>
    <property type="match status" value="1"/>
</dbReference>
<evidence type="ECO:0000259" key="2">
    <source>
        <dbReference type="Pfam" id="PF02517"/>
    </source>
</evidence>
<dbReference type="GO" id="GO:0006508">
    <property type="term" value="P:proteolysis"/>
    <property type="evidence" value="ECO:0007669"/>
    <property type="project" value="UniProtKB-KW"/>
</dbReference>
<dbReference type="GO" id="GO:0008237">
    <property type="term" value="F:metallopeptidase activity"/>
    <property type="evidence" value="ECO:0007669"/>
    <property type="project" value="UniProtKB-KW"/>
</dbReference>
<feature type="transmembrane region" description="Helical" evidence="1">
    <location>
        <begin position="127"/>
        <end position="146"/>
    </location>
</feature>
<gene>
    <name evidence="3" type="ORF">EUV02_01390</name>
</gene>
<dbReference type="GO" id="GO:0004175">
    <property type="term" value="F:endopeptidase activity"/>
    <property type="evidence" value="ECO:0007669"/>
    <property type="project" value="UniProtKB-ARBA"/>
</dbReference>
<dbReference type="RefSeq" id="WP_135244437.1">
    <property type="nucleotide sequence ID" value="NZ_SIHO01000001.1"/>
</dbReference>
<name>A0A4Y9EQI8_9SPHN</name>
<dbReference type="PANTHER" id="PTHR36435">
    <property type="entry name" value="SLR1288 PROTEIN"/>
    <property type="match status" value="1"/>
</dbReference>
<dbReference type="EMBL" id="SIHO01000001">
    <property type="protein sequence ID" value="TFU05712.1"/>
    <property type="molecule type" value="Genomic_DNA"/>
</dbReference>
<dbReference type="Pfam" id="PF02517">
    <property type="entry name" value="Rce1-like"/>
    <property type="match status" value="1"/>
</dbReference>
<protein>
    <submittedName>
        <fullName evidence="3">CPBP family intramembrane metalloprotease</fullName>
    </submittedName>
</protein>
<accession>A0A4Y9EQI8</accession>
<keyword evidence="4" id="KW-1185">Reference proteome</keyword>
<dbReference type="InterPro" id="IPR003675">
    <property type="entry name" value="Rce1/LyrA-like_dom"/>
</dbReference>
<dbReference type="GO" id="GO:0080120">
    <property type="term" value="P:CAAX-box protein maturation"/>
    <property type="evidence" value="ECO:0007669"/>
    <property type="project" value="UniProtKB-ARBA"/>
</dbReference>
<evidence type="ECO:0000313" key="3">
    <source>
        <dbReference type="EMBL" id="TFU05712.1"/>
    </source>
</evidence>
<dbReference type="Proteomes" id="UP000297737">
    <property type="component" value="Unassembled WGS sequence"/>
</dbReference>
<feature type="transmembrane region" description="Helical" evidence="1">
    <location>
        <begin position="7"/>
        <end position="25"/>
    </location>
</feature>
<feature type="transmembrane region" description="Helical" evidence="1">
    <location>
        <begin position="208"/>
        <end position="226"/>
    </location>
</feature>
<dbReference type="AlphaFoldDB" id="A0A4Y9EQI8"/>
<keyword evidence="3" id="KW-0645">Protease</keyword>
<dbReference type="InterPro" id="IPR052710">
    <property type="entry name" value="CAAX_protease"/>
</dbReference>
<comment type="caution">
    <text evidence="3">The sequence shown here is derived from an EMBL/GenBank/DDBJ whole genome shotgun (WGS) entry which is preliminary data.</text>
</comment>
<keyword evidence="1" id="KW-0472">Membrane</keyword>
<feature type="transmembrane region" description="Helical" evidence="1">
    <location>
        <begin position="69"/>
        <end position="86"/>
    </location>
</feature>
<proteinExistence type="predicted"/>
<sequence length="236" mass="25725">MAATGYIAIMAVGMFTTGHVFNITYGDPNMVRVLVFFEVAMSLFAIFMARRIFGRWDCGYGLIDWRGALWMLPNFALAAALFYAAFSTGNPQLSGFVLLIVATMVLVGFSEELVFRGILLQGALRDVSLGKAILISSVGFSLLHSVNTLAGVPIDSMFEQLGLTFIFGLAMACYALRANSLVPVMIFHMLWDAVQFLGGVFGSDFGPLINIGIVLNAVVALVLWVVDLRKRRFDAA</sequence>
<keyword evidence="3" id="KW-0378">Hydrolase</keyword>
<organism evidence="3 4">
    <name type="scientific">Glacieibacterium arshaanense</name>
    <dbReference type="NCBI Taxonomy" id="2511025"/>
    <lineage>
        <taxon>Bacteria</taxon>
        <taxon>Pseudomonadati</taxon>
        <taxon>Pseudomonadota</taxon>
        <taxon>Alphaproteobacteria</taxon>
        <taxon>Sphingomonadales</taxon>
        <taxon>Sphingosinicellaceae</taxon>
        <taxon>Glacieibacterium</taxon>
    </lineage>
</organism>
<keyword evidence="1" id="KW-1133">Transmembrane helix</keyword>
<reference evidence="3 4" key="1">
    <citation type="submission" date="2019-02" db="EMBL/GenBank/DDBJ databases">
        <title>Polymorphobacter sp. isolated from the lake at the Tibet of China.</title>
        <authorList>
            <person name="Li A."/>
        </authorList>
    </citation>
    <scope>NUCLEOTIDE SEQUENCE [LARGE SCALE GENOMIC DNA]</scope>
    <source>
        <strain evidence="3 4">DJ1R-1</strain>
    </source>
</reference>
<evidence type="ECO:0000256" key="1">
    <source>
        <dbReference type="SAM" id="Phobius"/>
    </source>
</evidence>
<feature type="transmembrane region" description="Helical" evidence="1">
    <location>
        <begin position="31"/>
        <end position="49"/>
    </location>
</feature>
<feature type="transmembrane region" description="Helical" evidence="1">
    <location>
        <begin position="158"/>
        <end position="176"/>
    </location>
</feature>
<keyword evidence="3" id="KW-0482">Metalloprotease</keyword>
<keyword evidence="1" id="KW-0812">Transmembrane</keyword>
<evidence type="ECO:0000313" key="4">
    <source>
        <dbReference type="Proteomes" id="UP000297737"/>
    </source>
</evidence>
<dbReference type="OrthoDB" id="193898at2"/>
<feature type="domain" description="CAAX prenyl protease 2/Lysostaphin resistance protein A-like" evidence="2">
    <location>
        <begin position="95"/>
        <end position="194"/>
    </location>
</feature>